<gene>
    <name evidence="1" type="primary">QCR2</name>
    <name evidence="1" type="ORF">FBU59_002349</name>
</gene>
<keyword evidence="2" id="KW-1185">Reference proteome</keyword>
<organism evidence="1 2">
    <name type="scientific">Linderina macrospora</name>
    <dbReference type="NCBI Taxonomy" id="4868"/>
    <lineage>
        <taxon>Eukaryota</taxon>
        <taxon>Fungi</taxon>
        <taxon>Fungi incertae sedis</taxon>
        <taxon>Zoopagomycota</taxon>
        <taxon>Kickxellomycotina</taxon>
        <taxon>Kickxellomycetes</taxon>
        <taxon>Kickxellales</taxon>
        <taxon>Kickxellaceae</taxon>
        <taxon>Linderina</taxon>
    </lineage>
</organism>
<name>A0ACC1JBD2_9FUNG</name>
<proteinExistence type="predicted"/>
<dbReference type="Proteomes" id="UP001150603">
    <property type="component" value="Unassembled WGS sequence"/>
</dbReference>
<sequence>MFQTKAITKLAAPIASRTYASVASASNGIKVASVADASESPLASISLVINAGSRFETAENSGVAHYLKAFGFRNTQSRTSFRTVREAELNGASLTAEATRENIIYTVECFKEAIPYFADVLGDIATATKYTEHEFRDIAKLVAFESLSARSSPATRLVEGVHQAAFRNGLGNSLYALESSPVASGDAVRQYAEAALTAGRVAIVGTGIDSAALAAIVSESKLAAIPASSASTLSTPASKFNGGVQQIYDSASSVSHYALAFEGAQDASTTRVLANLLSGERRLKWNTGVSPLAKLAAEEGFGLQSFQSSYSDASLVGVVVSAPNAKIQEAVEKVARTIQTQIASPSAETVQRAVAAAKVDVSEALATRAGKRAALAQAAFGRAAEATESVDAAAAQAASAAAKAFKSKPVGAAVGLSQATPYVDTLGF</sequence>
<accession>A0ACC1JBD2</accession>
<evidence type="ECO:0000313" key="2">
    <source>
        <dbReference type="Proteomes" id="UP001150603"/>
    </source>
</evidence>
<protein>
    <submittedName>
        <fullName evidence="1">Ubiquinol-cytochrome c reductase core subunit 1</fullName>
    </submittedName>
</protein>
<evidence type="ECO:0000313" key="1">
    <source>
        <dbReference type="EMBL" id="KAJ1945294.1"/>
    </source>
</evidence>
<comment type="caution">
    <text evidence="1">The sequence shown here is derived from an EMBL/GenBank/DDBJ whole genome shotgun (WGS) entry which is preliminary data.</text>
</comment>
<reference evidence="1" key="1">
    <citation type="submission" date="2022-07" db="EMBL/GenBank/DDBJ databases">
        <title>Phylogenomic reconstructions and comparative analyses of Kickxellomycotina fungi.</title>
        <authorList>
            <person name="Reynolds N.K."/>
            <person name="Stajich J.E."/>
            <person name="Barry K."/>
            <person name="Grigoriev I.V."/>
            <person name="Crous P."/>
            <person name="Smith M.E."/>
        </authorList>
    </citation>
    <scope>NUCLEOTIDE SEQUENCE</scope>
    <source>
        <strain evidence="1">NRRL 5244</strain>
    </source>
</reference>
<dbReference type="EMBL" id="JANBPW010001267">
    <property type="protein sequence ID" value="KAJ1945294.1"/>
    <property type="molecule type" value="Genomic_DNA"/>
</dbReference>